<name>A0ACB9UMY9_9CETA</name>
<sequence>MAFKNVPFRSEVLNWDPDALADYFKKLNYKDCEKVVKKHHIDGPRFLNLAENDIQKFPKLRVPILSKLSQEINKNEERRSIFTRKPQVQRFPEETESHEEDNGGWSSFEEDDYESPTDDADVEDDGDYESPNEEEEAPAEDDADYEPPPSNDEETLQNSILPAKPLSNPNSMYIGKKPAISDKPSVLGGRPPGEHLPKIPKPPLPPATERHDRGSPLTGKKPPVPRMKTMNSLNEDWYVSYITRTEAEAALRKINQDGTFLVRDSSKKTISNPYVLMVLYKDKVYNIQIRYQEESQVYLLGTGLRGKEDFLSVSDIIDYFRKMPLLLIDGKNRGSRYQCTLTYAASYP</sequence>
<evidence type="ECO:0000313" key="1">
    <source>
        <dbReference type="EMBL" id="KAI4574048.1"/>
    </source>
</evidence>
<organism evidence="1 2">
    <name type="scientific">Ovis ammon polii x Ovis aries</name>
    <dbReference type="NCBI Taxonomy" id="2918886"/>
    <lineage>
        <taxon>Eukaryota</taxon>
        <taxon>Metazoa</taxon>
        <taxon>Chordata</taxon>
        <taxon>Craniata</taxon>
        <taxon>Vertebrata</taxon>
        <taxon>Euteleostomi</taxon>
        <taxon>Mammalia</taxon>
        <taxon>Eutheria</taxon>
        <taxon>Laurasiatheria</taxon>
        <taxon>Artiodactyla</taxon>
        <taxon>Ruminantia</taxon>
        <taxon>Pecora</taxon>
        <taxon>Bovidae</taxon>
        <taxon>Caprinae</taxon>
        <taxon>Ovis</taxon>
    </lineage>
</organism>
<proteinExistence type="predicted"/>
<comment type="caution">
    <text evidence="1">The sequence shown here is derived from an EMBL/GenBank/DDBJ whole genome shotgun (WGS) entry which is preliminary data.</text>
</comment>
<reference evidence="1" key="1">
    <citation type="submission" date="2022-03" db="EMBL/GenBank/DDBJ databases">
        <title>Genomic analyses of argali, domestic sheep and their hybrids provide insights into chromosomal evolution, heterosis and genetic basis of agronomic traits.</title>
        <authorList>
            <person name="Li M."/>
        </authorList>
    </citation>
    <scope>NUCLEOTIDE SEQUENCE</scope>
    <source>
        <strain evidence="1">F1 hybrid</strain>
    </source>
</reference>
<evidence type="ECO:0000313" key="2">
    <source>
        <dbReference type="Proteomes" id="UP001057279"/>
    </source>
</evidence>
<gene>
    <name evidence="1" type="ORF">MJG53_012224</name>
</gene>
<dbReference type="EMBL" id="CM043039">
    <property type="protein sequence ID" value="KAI4574048.1"/>
    <property type="molecule type" value="Genomic_DNA"/>
</dbReference>
<protein>
    <submittedName>
        <fullName evidence="1">Uncharacterized protein</fullName>
    </submittedName>
</protein>
<accession>A0ACB9UMY9</accession>
<dbReference type="Proteomes" id="UP001057279">
    <property type="component" value="Linkage Group LG14"/>
</dbReference>
<keyword evidence="2" id="KW-1185">Reference proteome</keyword>